<reference evidence="2" key="1">
    <citation type="submission" date="2016-11" db="EMBL/GenBank/DDBJ databases">
        <authorList>
            <person name="Varghese N."/>
            <person name="Submissions S."/>
        </authorList>
    </citation>
    <scope>NUCLEOTIDE SEQUENCE [LARGE SCALE GENOMIC DNA]</scope>
    <source>
        <strain evidence="2">DSM 8595</strain>
    </source>
</reference>
<organism evidence="1 2">
    <name type="scientific">Agromyces cerinus subsp. cerinus</name>
    <dbReference type="NCBI Taxonomy" id="232089"/>
    <lineage>
        <taxon>Bacteria</taxon>
        <taxon>Bacillati</taxon>
        <taxon>Actinomycetota</taxon>
        <taxon>Actinomycetes</taxon>
        <taxon>Micrococcales</taxon>
        <taxon>Microbacteriaceae</taxon>
        <taxon>Agromyces</taxon>
    </lineage>
</organism>
<keyword evidence="2" id="KW-1185">Reference proteome</keyword>
<evidence type="ECO:0000313" key="1">
    <source>
        <dbReference type="EMBL" id="SIO00603.1"/>
    </source>
</evidence>
<gene>
    <name evidence="1" type="ORF">SAMN05443544_2166</name>
</gene>
<dbReference type="Pfam" id="PF22673">
    <property type="entry name" value="MCP-like_PDC_1"/>
    <property type="match status" value="1"/>
</dbReference>
<accession>A0A1N6FZB1</accession>
<name>A0A1N6FZB1_9MICO</name>
<dbReference type="Proteomes" id="UP000184699">
    <property type="component" value="Unassembled WGS sequence"/>
</dbReference>
<protein>
    <submittedName>
        <fullName evidence="1">Cache domain-containing protein</fullName>
    </submittedName>
</protein>
<evidence type="ECO:0000313" key="2">
    <source>
        <dbReference type="Proteomes" id="UP000184699"/>
    </source>
</evidence>
<proteinExistence type="predicted"/>
<sequence>MTTTVANAADTIAHRIAATIDPLFALIDTWRDELEARLAEVAEPNAADLDPVIAALVRPALDDSSGLITGAGFVAAPGFLPDAPWHLAWWLSGTNTFRANADGGVRRLDAESDPDAEQFRDYTTLEWWRTPARTGTRHLTGPYVDYLCTDDYTVTITTGVMVDGEMAGVVGTDAYVARIEQELLPVLRESGHPCTLVNASGRIVASTDSRHATGALLRLDGLASVLAPLHEHEGQAAAAVLPGGQFVVPCGDTTLALVFETA</sequence>
<dbReference type="EMBL" id="FSRJ01000003">
    <property type="protein sequence ID" value="SIO00603.1"/>
    <property type="molecule type" value="Genomic_DNA"/>
</dbReference>
<dbReference type="Gene3D" id="3.30.450.20">
    <property type="entry name" value="PAS domain"/>
    <property type="match status" value="1"/>
</dbReference>
<dbReference type="CDD" id="cd12913">
    <property type="entry name" value="PDC1_MCP_like"/>
    <property type="match status" value="1"/>
</dbReference>
<dbReference type="STRING" id="232089.SAMN05443544_2166"/>
<dbReference type="OrthoDB" id="8687362at2"/>
<dbReference type="RefSeq" id="WP_074260381.1">
    <property type="nucleotide sequence ID" value="NZ_FSRJ01000003.1"/>
</dbReference>
<dbReference type="AlphaFoldDB" id="A0A1N6FZB1"/>